<dbReference type="AlphaFoldDB" id="A0A7S4KQV8"/>
<evidence type="ECO:0000256" key="4">
    <source>
        <dbReference type="SAM" id="MobiDB-lite"/>
    </source>
</evidence>
<feature type="domain" description="OTU" evidence="5">
    <location>
        <begin position="198"/>
        <end position="330"/>
    </location>
</feature>
<dbReference type="GO" id="GO:0016579">
    <property type="term" value="P:protein deubiquitination"/>
    <property type="evidence" value="ECO:0007669"/>
    <property type="project" value="TreeGrafter"/>
</dbReference>
<feature type="compositionally biased region" description="Acidic residues" evidence="4">
    <location>
        <begin position="86"/>
        <end position="97"/>
    </location>
</feature>
<dbReference type="EMBL" id="HBKN01021453">
    <property type="protein sequence ID" value="CAE2302681.1"/>
    <property type="molecule type" value="Transcribed_RNA"/>
</dbReference>
<keyword evidence="3" id="KW-0788">Thiol protease</keyword>
<dbReference type="GO" id="GO:0036503">
    <property type="term" value="P:ERAD pathway"/>
    <property type="evidence" value="ECO:0007669"/>
    <property type="project" value="TreeGrafter"/>
</dbReference>
<comment type="function">
    <text evidence="3">Hydrolase that can remove conjugated ubiquitin from proteins and may therefore play an important regulatory role at the level of protein turnover by preventing degradation.</text>
</comment>
<dbReference type="InterPro" id="IPR003323">
    <property type="entry name" value="OTU_dom"/>
</dbReference>
<evidence type="ECO:0000256" key="3">
    <source>
        <dbReference type="RuleBase" id="RU367104"/>
    </source>
</evidence>
<keyword evidence="3" id="KW-0833">Ubl conjugation pathway</keyword>
<comment type="subcellular location">
    <subcellularLocation>
        <location evidence="3">Cytoplasm</location>
    </subcellularLocation>
</comment>
<evidence type="ECO:0000259" key="5">
    <source>
        <dbReference type="PROSITE" id="PS50802"/>
    </source>
</evidence>
<keyword evidence="2 3" id="KW-0378">Hydrolase</keyword>
<feature type="region of interest" description="Disordered" evidence="4">
    <location>
        <begin position="67"/>
        <end position="149"/>
    </location>
</feature>
<dbReference type="SUPFAM" id="SSF54001">
    <property type="entry name" value="Cysteine proteinases"/>
    <property type="match status" value="1"/>
</dbReference>
<dbReference type="Pfam" id="PF02338">
    <property type="entry name" value="OTU"/>
    <property type="match status" value="1"/>
</dbReference>
<name>A0A7S4KQV8_GUITH</name>
<dbReference type="GO" id="GO:0005634">
    <property type="term" value="C:nucleus"/>
    <property type="evidence" value="ECO:0007669"/>
    <property type="project" value="TreeGrafter"/>
</dbReference>
<dbReference type="PANTHER" id="PTHR13312">
    <property type="entry name" value="HIV-INDUCED PROTEIN-7-LIKE PROTEASE"/>
    <property type="match status" value="1"/>
</dbReference>
<reference evidence="6" key="1">
    <citation type="submission" date="2021-01" db="EMBL/GenBank/DDBJ databases">
        <authorList>
            <person name="Corre E."/>
            <person name="Pelletier E."/>
            <person name="Niang G."/>
            <person name="Scheremetjew M."/>
            <person name="Finn R."/>
            <person name="Kale V."/>
            <person name="Holt S."/>
            <person name="Cochrane G."/>
            <person name="Meng A."/>
            <person name="Brown T."/>
            <person name="Cohen L."/>
        </authorList>
    </citation>
    <scope>NUCLEOTIDE SEQUENCE</scope>
    <source>
        <strain evidence="6">CCMP 2712</strain>
    </source>
</reference>
<keyword evidence="3" id="KW-0645">Protease</keyword>
<dbReference type="CDD" id="cd22744">
    <property type="entry name" value="OTU"/>
    <property type="match status" value="1"/>
</dbReference>
<keyword evidence="3" id="KW-0963">Cytoplasm</keyword>
<evidence type="ECO:0000313" key="6">
    <source>
        <dbReference type="EMBL" id="CAE2302681.1"/>
    </source>
</evidence>
<feature type="region of interest" description="Disordered" evidence="4">
    <location>
        <begin position="1"/>
        <end position="49"/>
    </location>
</feature>
<dbReference type="GO" id="GO:0005829">
    <property type="term" value="C:cytosol"/>
    <property type="evidence" value="ECO:0007669"/>
    <property type="project" value="TreeGrafter"/>
</dbReference>
<dbReference type="Gene3D" id="3.90.70.80">
    <property type="match status" value="1"/>
</dbReference>
<accession>A0A7S4KQV8</accession>
<comment type="catalytic activity">
    <reaction evidence="1 3">
        <text>Thiol-dependent hydrolysis of ester, thioester, amide, peptide and isopeptide bonds formed by the C-terminal Gly of ubiquitin (a 76-residue protein attached to proteins as an intracellular targeting signal).</text>
        <dbReference type="EC" id="3.4.19.12"/>
    </reaction>
</comment>
<dbReference type="EC" id="3.4.19.12" evidence="3"/>
<protein>
    <recommendedName>
        <fullName evidence="3">Ubiquitin thioesterase OTU</fullName>
        <ecNumber evidence="3">3.4.19.12</ecNumber>
    </recommendedName>
</protein>
<feature type="compositionally biased region" description="Basic and acidic residues" evidence="4">
    <location>
        <begin position="25"/>
        <end position="34"/>
    </location>
</feature>
<feature type="compositionally biased region" description="Polar residues" evidence="4">
    <location>
        <begin position="127"/>
        <end position="142"/>
    </location>
</feature>
<feature type="compositionally biased region" description="Low complexity" evidence="4">
    <location>
        <begin position="1"/>
        <end position="12"/>
    </location>
</feature>
<dbReference type="PANTHER" id="PTHR13312:SF0">
    <property type="entry name" value="UBIQUITIN THIOESTERASE OTU1"/>
    <property type="match status" value="1"/>
</dbReference>
<sequence length="330" mass="35998">MGSQQSTTSSQSRAKSMSIVGSCVEPRKKRDSAKSKMSNVTGEQGLHASAGVKGNSIYQRAFDLNHNALAPSGGKSKIRRPPSPFTDEESSDSDESEGFLPHLHNTGRRLPVKNSRSISHQPPPRLSSKTLQTRASSMTGTGSYPKGTCDKCDGAHPTDSCPIYKKKREDHPDAWRNFGRKTPLEMGKGGGNFKLRSARVISQPGDGNCLFHSMAHSLPGARASSLRREIAEFIKENPDLEIADTPLRDWVKWDSGCSVAQYASRMAVTGWGGGIEMAACSYLKKVNVHVYEKGMLGSYKRISCFDVPSARQTIHVLYRGGVHYDTLIPG</sequence>
<proteinExistence type="predicted"/>
<dbReference type="PROSITE" id="PS50802">
    <property type="entry name" value="OTU"/>
    <property type="match status" value="1"/>
</dbReference>
<evidence type="ECO:0000256" key="2">
    <source>
        <dbReference type="ARBA" id="ARBA00022801"/>
    </source>
</evidence>
<organism evidence="6">
    <name type="scientific">Guillardia theta</name>
    <name type="common">Cryptophyte</name>
    <name type="synonym">Cryptomonas phi</name>
    <dbReference type="NCBI Taxonomy" id="55529"/>
    <lineage>
        <taxon>Eukaryota</taxon>
        <taxon>Cryptophyceae</taxon>
        <taxon>Pyrenomonadales</taxon>
        <taxon>Geminigeraceae</taxon>
        <taxon>Guillardia</taxon>
    </lineage>
</organism>
<dbReference type="InterPro" id="IPR038765">
    <property type="entry name" value="Papain-like_cys_pep_sf"/>
</dbReference>
<gene>
    <name evidence="6" type="ORF">GTHE00462_LOCUS16859</name>
</gene>
<dbReference type="GO" id="GO:0030968">
    <property type="term" value="P:endoplasmic reticulum unfolded protein response"/>
    <property type="evidence" value="ECO:0007669"/>
    <property type="project" value="TreeGrafter"/>
</dbReference>
<dbReference type="GO" id="GO:0004843">
    <property type="term" value="F:cysteine-type deubiquitinase activity"/>
    <property type="evidence" value="ECO:0007669"/>
    <property type="project" value="UniProtKB-UniRule"/>
</dbReference>
<evidence type="ECO:0000256" key="1">
    <source>
        <dbReference type="ARBA" id="ARBA00000707"/>
    </source>
</evidence>